<sequence length="157" mass="18295">MAEKKYWLMKSEPEDYSIDDLKEDGETPWTGVRNYGARNFMRDEMNVGDGVLFYHSNISTPVIVGTMEVCSEPYPDPLQFDPNSKYFDKKSSESEPRWQLVDVKFVQKFETSVTRDAMKEEAALDDMELFRLGRYSITPVRESEWKKIHEMAGADIK</sequence>
<organism evidence="2 3">
    <name type="scientific">Gracilimonas halophila</name>
    <dbReference type="NCBI Taxonomy" id="1834464"/>
    <lineage>
        <taxon>Bacteria</taxon>
        <taxon>Pseudomonadati</taxon>
        <taxon>Balneolota</taxon>
        <taxon>Balneolia</taxon>
        <taxon>Balneolales</taxon>
        <taxon>Balneolaceae</taxon>
        <taxon>Gracilimonas</taxon>
    </lineage>
</organism>
<dbReference type="InterPro" id="IPR047197">
    <property type="entry name" value="THYN1-like_EVE"/>
</dbReference>
<dbReference type="CDD" id="cd21133">
    <property type="entry name" value="EVE"/>
    <property type="match status" value="1"/>
</dbReference>
<evidence type="ECO:0000313" key="3">
    <source>
        <dbReference type="Proteomes" id="UP001597460"/>
    </source>
</evidence>
<keyword evidence="3" id="KW-1185">Reference proteome</keyword>
<dbReference type="EMBL" id="JBHULI010000024">
    <property type="protein sequence ID" value="MFD2532482.1"/>
    <property type="molecule type" value="Genomic_DNA"/>
</dbReference>
<evidence type="ECO:0000313" key="2">
    <source>
        <dbReference type="EMBL" id="MFD2532482.1"/>
    </source>
</evidence>
<dbReference type="InterPro" id="IPR015947">
    <property type="entry name" value="PUA-like_sf"/>
</dbReference>
<dbReference type="PANTHER" id="PTHR14087:SF7">
    <property type="entry name" value="THYMOCYTE NUCLEAR PROTEIN 1"/>
    <property type="match status" value="1"/>
</dbReference>
<dbReference type="PANTHER" id="PTHR14087">
    <property type="entry name" value="THYMOCYTE NUCLEAR PROTEIN 1"/>
    <property type="match status" value="1"/>
</dbReference>
<comment type="caution">
    <text evidence="2">The sequence shown here is derived from an EMBL/GenBank/DDBJ whole genome shotgun (WGS) entry which is preliminary data.</text>
</comment>
<dbReference type="SUPFAM" id="SSF88697">
    <property type="entry name" value="PUA domain-like"/>
    <property type="match status" value="1"/>
</dbReference>
<proteinExistence type="predicted"/>
<dbReference type="Gene3D" id="3.10.590.10">
    <property type="entry name" value="ph1033 like domains"/>
    <property type="match status" value="1"/>
</dbReference>
<evidence type="ECO:0000259" key="1">
    <source>
        <dbReference type="Pfam" id="PF01878"/>
    </source>
</evidence>
<accession>A0ABW5JM28</accession>
<protein>
    <submittedName>
        <fullName evidence="2">EVE domain-containing protein</fullName>
    </submittedName>
</protein>
<dbReference type="Pfam" id="PF01878">
    <property type="entry name" value="EVE"/>
    <property type="match status" value="1"/>
</dbReference>
<dbReference type="InterPro" id="IPR052181">
    <property type="entry name" value="5hmC_binding"/>
</dbReference>
<name>A0ABW5JM28_9BACT</name>
<dbReference type="Proteomes" id="UP001597460">
    <property type="component" value="Unassembled WGS sequence"/>
</dbReference>
<gene>
    <name evidence="2" type="ORF">ACFSVN_08500</name>
</gene>
<feature type="domain" description="EVE" evidence="1">
    <location>
        <begin position="5"/>
        <end position="151"/>
    </location>
</feature>
<dbReference type="RefSeq" id="WP_390300976.1">
    <property type="nucleotide sequence ID" value="NZ_JBHULI010000024.1"/>
</dbReference>
<dbReference type="InterPro" id="IPR002740">
    <property type="entry name" value="EVE_domain"/>
</dbReference>
<reference evidence="3" key="1">
    <citation type="journal article" date="2019" name="Int. J. Syst. Evol. Microbiol.">
        <title>The Global Catalogue of Microorganisms (GCM) 10K type strain sequencing project: providing services to taxonomists for standard genome sequencing and annotation.</title>
        <authorList>
            <consortium name="The Broad Institute Genomics Platform"/>
            <consortium name="The Broad Institute Genome Sequencing Center for Infectious Disease"/>
            <person name="Wu L."/>
            <person name="Ma J."/>
        </authorList>
    </citation>
    <scope>NUCLEOTIDE SEQUENCE [LARGE SCALE GENOMIC DNA]</scope>
    <source>
        <strain evidence="3">KCTC 52042</strain>
    </source>
</reference>